<dbReference type="PANTHER" id="PTHR48209:SF3">
    <property type="entry name" value="SYNDECAN_NEUREXIN DOMAIN-CONTAINING PROTEIN"/>
    <property type="match status" value="1"/>
</dbReference>
<feature type="region of interest" description="Disordered" evidence="2">
    <location>
        <begin position="833"/>
        <end position="911"/>
    </location>
</feature>
<evidence type="ECO:0000256" key="2">
    <source>
        <dbReference type="SAM" id="MobiDB-lite"/>
    </source>
</evidence>
<comment type="caution">
    <text evidence="4">The sequence shown here is derived from an EMBL/GenBank/DDBJ whole genome shotgun (WGS) entry which is preliminary data.</text>
</comment>
<gene>
    <name evidence="4" type="ORF">PGSY75_1450500</name>
</gene>
<feature type="compositionally biased region" description="Acidic residues" evidence="2">
    <location>
        <begin position="844"/>
        <end position="909"/>
    </location>
</feature>
<feature type="region of interest" description="Disordered" evidence="2">
    <location>
        <begin position="923"/>
        <end position="989"/>
    </location>
</feature>
<protein>
    <submittedName>
        <fullName evidence="4">Uncharacterized protein</fullName>
    </submittedName>
</protein>
<name>A0A151LAU6_9APIC</name>
<keyword evidence="3" id="KW-0472">Membrane</keyword>
<accession>A0A151LAU6</accession>
<feature type="region of interest" description="Disordered" evidence="2">
    <location>
        <begin position="1206"/>
        <end position="1229"/>
    </location>
</feature>
<feature type="compositionally biased region" description="Basic and acidic residues" evidence="2">
    <location>
        <begin position="833"/>
        <end position="843"/>
    </location>
</feature>
<evidence type="ECO:0000313" key="4">
    <source>
        <dbReference type="EMBL" id="KYN96094.1"/>
    </source>
</evidence>
<dbReference type="EMBL" id="LVLB01000015">
    <property type="protein sequence ID" value="KYN96094.1"/>
    <property type="molecule type" value="Genomic_DNA"/>
</dbReference>
<evidence type="ECO:0000256" key="3">
    <source>
        <dbReference type="SAM" id="Phobius"/>
    </source>
</evidence>
<feature type="transmembrane region" description="Helical" evidence="3">
    <location>
        <begin position="1519"/>
        <end position="1538"/>
    </location>
</feature>
<feature type="region of interest" description="Disordered" evidence="2">
    <location>
        <begin position="767"/>
        <end position="792"/>
    </location>
</feature>
<feature type="compositionally biased region" description="Polar residues" evidence="2">
    <location>
        <begin position="966"/>
        <end position="980"/>
    </location>
</feature>
<dbReference type="KEGG" id="pgab:PGSY75_1450500"/>
<dbReference type="VEuPathDB" id="PlasmoDB:PGABG01_1449300"/>
<reference evidence="4 5" key="1">
    <citation type="journal article" date="2016" name="Nat. Commun.">
        <title>Genomes of cryptic chimpanzee Plasmodium species reveal key evolutionary events leading to human malaria.</title>
        <authorList>
            <person name="Sundararaman S.A."/>
            <person name="Plenderleith L.J."/>
            <person name="Liu W."/>
            <person name="Loy D.E."/>
            <person name="Learn G.H."/>
            <person name="Li Y."/>
            <person name="Shaw K.S."/>
            <person name="Ayouba A."/>
            <person name="Peeters M."/>
            <person name="Speede S."/>
            <person name="Shaw G.M."/>
            <person name="Bushman F.D."/>
            <person name="Brisson D."/>
            <person name="Rayner J.C."/>
            <person name="Sharp P.M."/>
            <person name="Hahn B.H."/>
        </authorList>
    </citation>
    <scope>NUCLEOTIDE SEQUENCE [LARGE SCALE GENOMIC DNA]</scope>
    <source>
        <strain evidence="4 5">SY75</strain>
    </source>
</reference>
<dbReference type="GeneID" id="29778791"/>
<dbReference type="RefSeq" id="XP_018639560.1">
    <property type="nucleotide sequence ID" value="XM_018788188.1"/>
</dbReference>
<feature type="region of interest" description="Disordered" evidence="2">
    <location>
        <begin position="1236"/>
        <end position="1255"/>
    </location>
</feature>
<keyword evidence="3" id="KW-0812">Transmembrane</keyword>
<keyword evidence="3" id="KW-1133">Transmembrane helix</keyword>
<organism evidence="4 5">
    <name type="scientific">Plasmodium gaboni</name>
    <dbReference type="NCBI Taxonomy" id="647221"/>
    <lineage>
        <taxon>Eukaryota</taxon>
        <taxon>Sar</taxon>
        <taxon>Alveolata</taxon>
        <taxon>Apicomplexa</taxon>
        <taxon>Aconoidasida</taxon>
        <taxon>Haemosporida</taxon>
        <taxon>Plasmodiidae</taxon>
        <taxon>Plasmodium</taxon>
        <taxon>Plasmodium (Laverania)</taxon>
    </lineage>
</organism>
<evidence type="ECO:0000313" key="5">
    <source>
        <dbReference type="Proteomes" id="UP000076004"/>
    </source>
</evidence>
<dbReference type="VEuPathDB" id="PlasmoDB:PGSY75_1450500"/>
<keyword evidence="1" id="KW-0175">Coiled coil</keyword>
<proteinExistence type="predicted"/>
<evidence type="ECO:0000256" key="1">
    <source>
        <dbReference type="SAM" id="Coils"/>
    </source>
</evidence>
<sequence length="1593" mass="192650">MSTGWNFNFKKKNGRRKKGELKYVQLLGRSGIRTLKNENVIFEKGLNCGPAGRNALIRWIEYNYKMKNDEENSYPAVNACKIWQKTQSFQDIVLSGLVDFLKFLNVPKHVTYKNVFDNYLSPNFINKINSIGNSQRSLIKLAIKMTPMFQVREIQPLFSILLEKINVIPIKILNILVEDTPASQYFYQITCLNVKRKIWVMWPQKFYEEIEKYIEEIIIHMKLNDNHEHINHLINKIIDFIGDGIEKYYLYNLCIHIIRLKSVNTILNHNEYLSSNHYNDTLKYDEYHNITMQNQTNDINKIGNNIDIYNNVIINDKKNKEQNKNYLKLNLNFNNISEHEDLEEKLIKLQSCFDNIMSQNNNNNNNNNKESDDQKEMLYSKINTLYYLQLQEYYHNSTSFKYLKKRKNEKYANDINIINDESILLNKTERESDPIRVINNSEYIHKEEKKICKRILYQNNDDNCVKKIKCNVNHKNEDNELDNETYIERNKFDDQKKDVLSKDNENVKGENFENITNKNNNYINNNNNNKISDSNICHDNIEDAKEKIQDRNKIKTNNNTYYDKKNYLPFDNMFYSKLRLLLCLQYKEKFNVVDNEMIKIDKYFYFMEFINNIIKDGIVNFIDEFKTKEIIKKMQYNFKITHIDDLYEYSLLLNNIQLKFSIIEGICFNFHKNNFDMITQKCNIQFWISLFYFGIYNNFFSLIKYAIDKSESVDTKKKDIKKDQNDRQIIRGETNSGVNGNIHKKEIQTEEEKDNCEVKDNVDKDIRIQNDSNKAQEEEHHKYTDKKEIETDNHLNHYQDEKDIQHLHIYEYYENGQYYQNYDDGMKFFDEKKEPDKKDKYEEEKEDDDNDDEDDDNEDDEGDEGDEGDEDDDEDDDDDDEDDDDDDDNDDEYDDNDDEYDDNDSDNYIDDYNKKYHEYNKQHSKNFSTGDDNNKYSHGFPKNYPHHSIYSDYNERNNYYEDQENDGTWTSQNNSSINENDSYEDHIHDEKEQYIYNKELYERIKKKKLKNNKENRNKKIDYKKKLKEEYMENKKNRNNNNKNNYNNIDDIKNDKYKLFFNFCKDSYLKIPIINILRYIVISNDMSNEFFSFFDFFKEDDMEELKSIKEKNSVLLLSSLLNIPQLDYIKVKNFLSIIEEFFYLEKKKNPKSSQTDNNNNNNMRDNFHNRYSTEIINVEEGKKYLLKEMWLDKNNLRDIQISGEDLEYSDNNNMDSAYDSDLNSNKYNSNNNRQQQKIYSNNSNNNNNYIGSNNVRNKMDINSKDIINQNNIRESFQYYDNMNLESDKERMFNEYKEESMKNIDYENMDNLNNKYVFDKLGRKLINTIYNMNKEISDNKFLINNNICSIYIFLNNCCKKKNIQKPNNISFLDKDKNIHNNFYENSIFYMSKDINEKLYNCNNNVKKYFPYILKSAFFIFNILKKKRLIHIYIKYMYLYEYLYHMILNRILYISTVKFYPFLQNIILKELNYYFHDFKNVTIKNFWKFYLYAHTLIDINNSKIILTNKLFHNNAIQYFIKLFYYLSFYNPIFSILFLNLIRTPLFHKNVENKRLEILQNIWNGAHERYFLFLSKRKIYSIEYKIWLDEYNKCSEK</sequence>
<dbReference type="PANTHER" id="PTHR48209">
    <property type="entry name" value="AGL056WP"/>
    <property type="match status" value="1"/>
</dbReference>
<dbReference type="Proteomes" id="UP000076004">
    <property type="component" value="Chromosome 14"/>
</dbReference>
<feature type="coiled-coil region" evidence="1">
    <location>
        <begin position="997"/>
        <end position="1043"/>
    </location>
</feature>
<feature type="compositionally biased region" description="Low complexity" evidence="2">
    <location>
        <begin position="1236"/>
        <end position="1253"/>
    </location>
</feature>